<feature type="region of interest" description="Disordered" evidence="1">
    <location>
        <begin position="1"/>
        <end position="25"/>
    </location>
</feature>
<protein>
    <submittedName>
        <fullName evidence="2">Uncharacterized protein</fullName>
    </submittedName>
</protein>
<dbReference type="AlphaFoldDB" id="A0A8X6SJ24"/>
<reference evidence="2" key="1">
    <citation type="submission" date="2020-08" db="EMBL/GenBank/DDBJ databases">
        <title>Multicomponent nature underlies the extraordinary mechanical properties of spider dragline silk.</title>
        <authorList>
            <person name="Kono N."/>
            <person name="Nakamura H."/>
            <person name="Mori M."/>
            <person name="Yoshida Y."/>
            <person name="Ohtoshi R."/>
            <person name="Malay A.D."/>
            <person name="Moran D.A.P."/>
            <person name="Tomita M."/>
            <person name="Numata K."/>
            <person name="Arakawa K."/>
        </authorList>
    </citation>
    <scope>NUCLEOTIDE SEQUENCE</scope>
</reference>
<evidence type="ECO:0000313" key="2">
    <source>
        <dbReference type="EMBL" id="GFY12358.1"/>
    </source>
</evidence>
<comment type="caution">
    <text evidence="2">The sequence shown here is derived from an EMBL/GenBank/DDBJ whole genome shotgun (WGS) entry which is preliminary data.</text>
</comment>
<feature type="compositionally biased region" description="Basic and acidic residues" evidence="1">
    <location>
        <begin position="15"/>
        <end position="25"/>
    </location>
</feature>
<keyword evidence="3" id="KW-1185">Reference proteome</keyword>
<dbReference type="Proteomes" id="UP000887159">
    <property type="component" value="Unassembled WGS sequence"/>
</dbReference>
<dbReference type="EMBL" id="BMAU01021313">
    <property type="protein sequence ID" value="GFY12358.1"/>
    <property type="molecule type" value="Genomic_DNA"/>
</dbReference>
<name>A0A8X6SJ24_TRICX</name>
<gene>
    <name evidence="2" type="ORF">TNCV_284611</name>
</gene>
<evidence type="ECO:0000256" key="1">
    <source>
        <dbReference type="SAM" id="MobiDB-lite"/>
    </source>
</evidence>
<sequence length="112" mass="12339">MLRGGVGTRGPESCYLHEDQAQDSHEDRHIIRNARVQPTASSAAIQAKVAPSLRAPASFELYEGTWPKDIWGRGSHYVCCSRRRPIDASVWSGATQKETGLQRNGTMLSLAM</sequence>
<proteinExistence type="predicted"/>
<accession>A0A8X6SJ24</accession>
<evidence type="ECO:0000313" key="3">
    <source>
        <dbReference type="Proteomes" id="UP000887159"/>
    </source>
</evidence>
<organism evidence="2 3">
    <name type="scientific">Trichonephila clavipes</name>
    <name type="common">Golden silk orbweaver</name>
    <name type="synonym">Nephila clavipes</name>
    <dbReference type="NCBI Taxonomy" id="2585209"/>
    <lineage>
        <taxon>Eukaryota</taxon>
        <taxon>Metazoa</taxon>
        <taxon>Ecdysozoa</taxon>
        <taxon>Arthropoda</taxon>
        <taxon>Chelicerata</taxon>
        <taxon>Arachnida</taxon>
        <taxon>Araneae</taxon>
        <taxon>Araneomorphae</taxon>
        <taxon>Entelegynae</taxon>
        <taxon>Araneoidea</taxon>
        <taxon>Nephilidae</taxon>
        <taxon>Trichonephila</taxon>
    </lineage>
</organism>